<feature type="chain" id="PRO_5017074570" evidence="1">
    <location>
        <begin position="18"/>
        <end position="105"/>
    </location>
</feature>
<dbReference type="EMBL" id="JOJR01000019">
    <property type="protein sequence ID" value="RCN50875.1"/>
    <property type="molecule type" value="Genomic_DNA"/>
</dbReference>
<name>A0A368H6H2_ANCCA</name>
<keyword evidence="3" id="KW-1185">Reference proteome</keyword>
<comment type="caution">
    <text evidence="2">The sequence shown here is derived from an EMBL/GenBank/DDBJ whole genome shotgun (WGS) entry which is preliminary data.</text>
</comment>
<accession>A0A368H6H2</accession>
<organism evidence="2 3">
    <name type="scientific">Ancylostoma caninum</name>
    <name type="common">Dog hookworm</name>
    <dbReference type="NCBI Taxonomy" id="29170"/>
    <lineage>
        <taxon>Eukaryota</taxon>
        <taxon>Metazoa</taxon>
        <taxon>Ecdysozoa</taxon>
        <taxon>Nematoda</taxon>
        <taxon>Chromadorea</taxon>
        <taxon>Rhabditida</taxon>
        <taxon>Rhabditina</taxon>
        <taxon>Rhabditomorpha</taxon>
        <taxon>Strongyloidea</taxon>
        <taxon>Ancylostomatidae</taxon>
        <taxon>Ancylostomatinae</taxon>
        <taxon>Ancylostoma</taxon>
    </lineage>
</organism>
<keyword evidence="1" id="KW-0732">Signal</keyword>
<protein>
    <submittedName>
        <fullName evidence="2">Uncharacterized protein</fullName>
    </submittedName>
</protein>
<evidence type="ECO:0000313" key="2">
    <source>
        <dbReference type="EMBL" id="RCN50875.1"/>
    </source>
</evidence>
<reference evidence="2 3" key="1">
    <citation type="submission" date="2014-10" db="EMBL/GenBank/DDBJ databases">
        <title>Draft genome of the hookworm Ancylostoma caninum.</title>
        <authorList>
            <person name="Mitreva M."/>
        </authorList>
    </citation>
    <scope>NUCLEOTIDE SEQUENCE [LARGE SCALE GENOMIC DNA]</scope>
    <source>
        <strain evidence="2 3">Baltimore</strain>
    </source>
</reference>
<dbReference type="Proteomes" id="UP000252519">
    <property type="component" value="Unassembled WGS sequence"/>
</dbReference>
<feature type="signal peptide" evidence="1">
    <location>
        <begin position="1"/>
        <end position="17"/>
    </location>
</feature>
<proteinExistence type="predicted"/>
<sequence>MKLLLIALLVLFVGAHSIDNSLNAEHNGATPDGADLLIRKSRNNIDYKMLGRIFAIAANAIAKAMKPVAKNVRGGRTINGKGQGHKVDQRYAVTLGLEEGNERMN</sequence>
<dbReference type="AlphaFoldDB" id="A0A368H6H2"/>
<gene>
    <name evidence="2" type="ORF">ANCCAN_03093</name>
</gene>
<evidence type="ECO:0000256" key="1">
    <source>
        <dbReference type="SAM" id="SignalP"/>
    </source>
</evidence>
<evidence type="ECO:0000313" key="3">
    <source>
        <dbReference type="Proteomes" id="UP000252519"/>
    </source>
</evidence>